<reference evidence="2" key="1">
    <citation type="journal article" date="2021" name="Nat. Commun.">
        <title>Genomic analyses provide insights into spinach domestication and the genetic basis of agronomic traits.</title>
        <authorList>
            <person name="Cai X."/>
            <person name="Sun X."/>
            <person name="Xu C."/>
            <person name="Sun H."/>
            <person name="Wang X."/>
            <person name="Ge C."/>
            <person name="Zhang Z."/>
            <person name="Wang Q."/>
            <person name="Fei Z."/>
            <person name="Jiao C."/>
            <person name="Wang Q."/>
        </authorList>
    </citation>
    <scope>NUCLEOTIDE SEQUENCE [LARGE SCALE GENOMIC DNA]</scope>
    <source>
        <strain evidence="2">cv. Varoflay</strain>
    </source>
</reference>
<evidence type="ECO:0000313" key="3">
    <source>
        <dbReference type="RefSeq" id="XP_056690424.1"/>
    </source>
</evidence>
<dbReference type="InterPro" id="IPR005135">
    <property type="entry name" value="Endo/exonuclease/phosphatase"/>
</dbReference>
<dbReference type="RefSeq" id="XP_056690424.1">
    <property type="nucleotide sequence ID" value="XM_056834446.1"/>
</dbReference>
<evidence type="ECO:0000259" key="1">
    <source>
        <dbReference type="Pfam" id="PF03372"/>
    </source>
</evidence>
<dbReference type="SUPFAM" id="SSF56219">
    <property type="entry name" value="DNase I-like"/>
    <property type="match status" value="1"/>
</dbReference>
<reference evidence="3" key="2">
    <citation type="submission" date="2025-08" db="UniProtKB">
        <authorList>
            <consortium name="RefSeq"/>
        </authorList>
    </citation>
    <scope>IDENTIFICATION</scope>
    <source>
        <tissue evidence="3">Leaf</tissue>
    </source>
</reference>
<dbReference type="PANTHER" id="PTHR33710">
    <property type="entry name" value="BNAC02G09200D PROTEIN"/>
    <property type="match status" value="1"/>
</dbReference>
<organism evidence="2 3">
    <name type="scientific">Spinacia oleracea</name>
    <name type="common">Spinach</name>
    <dbReference type="NCBI Taxonomy" id="3562"/>
    <lineage>
        <taxon>Eukaryota</taxon>
        <taxon>Viridiplantae</taxon>
        <taxon>Streptophyta</taxon>
        <taxon>Embryophyta</taxon>
        <taxon>Tracheophyta</taxon>
        <taxon>Spermatophyta</taxon>
        <taxon>Magnoliopsida</taxon>
        <taxon>eudicotyledons</taxon>
        <taxon>Gunneridae</taxon>
        <taxon>Pentapetalae</taxon>
        <taxon>Caryophyllales</taxon>
        <taxon>Chenopodiaceae</taxon>
        <taxon>Chenopodioideae</taxon>
        <taxon>Anserineae</taxon>
        <taxon>Spinacia</taxon>
    </lineage>
</organism>
<name>A0ABM3R486_SPIOL</name>
<gene>
    <name evidence="3" type="primary">LOC130465612</name>
</gene>
<proteinExistence type="predicted"/>
<evidence type="ECO:0000313" key="2">
    <source>
        <dbReference type="Proteomes" id="UP000813463"/>
    </source>
</evidence>
<dbReference type="GeneID" id="130465612"/>
<dbReference type="Pfam" id="PF03372">
    <property type="entry name" value="Exo_endo_phos"/>
    <property type="match status" value="1"/>
</dbReference>
<protein>
    <recommendedName>
        <fullName evidence="1">Endonuclease/exonuclease/phosphatase domain-containing protein</fullName>
    </recommendedName>
</protein>
<keyword evidence="2" id="KW-1185">Reference proteome</keyword>
<dbReference type="Proteomes" id="UP000813463">
    <property type="component" value="Chromosome 1"/>
</dbReference>
<dbReference type="Gene3D" id="3.60.10.10">
    <property type="entry name" value="Endonuclease/exonuclease/phosphatase"/>
    <property type="match status" value="1"/>
</dbReference>
<dbReference type="InterPro" id="IPR036691">
    <property type="entry name" value="Endo/exonu/phosph_ase_sf"/>
</dbReference>
<accession>A0ABM3R486</accession>
<feature type="domain" description="Endonuclease/exonuclease/phosphatase" evidence="1">
    <location>
        <begin position="4"/>
        <end position="224"/>
    </location>
</feature>
<sequence>MKLLSWNCRGVGNPRSVRALRTWCWRERSELVFLMETMVDSKQLERVRGRCGFTEGSCLGSEGNSGGMGLWWRDINVHIFSYSRHHIAAEVRDDNNNPVWVAVGVYGWPETENKHRTWDMMRTIQDECEVPTVFFGDFNEIVSMSEKEGGAMRRESLMDAFKEAIDDCGLHDLGFKGRTFTWQRGTEPGSVIRERLDRFLVSEEWHNLFPRSMVRHFPIYKSDHAPILLNTEAINFQNKEKRRFHFEALWLASEECRGVVESSWNGGGGSSLPVIIARCAEDLSKWAKGNFRAVKKRIKEAEKELSEWQKCVPDATMIEKCNNLCAELDDLHRKEETY</sequence>
<dbReference type="PANTHER" id="PTHR33710:SF62">
    <property type="entry name" value="DUF4283 DOMAIN PROTEIN"/>
    <property type="match status" value="1"/>
</dbReference>